<reference evidence="2 3" key="1">
    <citation type="submission" date="2020-03" db="EMBL/GenBank/DDBJ databases">
        <title>Genomic Encyclopedia of Type Strains, Phase III (KMG-III): the genomes of soil and plant-associated and newly described type strains.</title>
        <authorList>
            <person name="Whitman W."/>
        </authorList>
    </citation>
    <scope>NUCLEOTIDE SEQUENCE [LARGE SCALE GENOMIC DNA]</scope>
    <source>
        <strain evidence="2 3">CECT 8804</strain>
    </source>
</reference>
<dbReference type="EMBL" id="JAAOZC010000016">
    <property type="protein sequence ID" value="NIJ09649.1"/>
    <property type="molecule type" value="Genomic_DNA"/>
</dbReference>
<comment type="caution">
    <text evidence="2">The sequence shown here is derived from an EMBL/GenBank/DDBJ whole genome shotgun (WGS) entry which is preliminary data.</text>
</comment>
<name>A0ABX0TZK3_9SPHN</name>
<keyword evidence="3" id="KW-1185">Reference proteome</keyword>
<protein>
    <recommendedName>
        <fullName evidence="4">Argininosuccinate lyase</fullName>
    </recommendedName>
</protein>
<evidence type="ECO:0000313" key="2">
    <source>
        <dbReference type="EMBL" id="NIJ09649.1"/>
    </source>
</evidence>
<evidence type="ECO:0000256" key="1">
    <source>
        <dbReference type="SAM" id="MobiDB-lite"/>
    </source>
</evidence>
<feature type="region of interest" description="Disordered" evidence="1">
    <location>
        <begin position="53"/>
        <end position="107"/>
    </location>
</feature>
<dbReference type="RefSeq" id="WP_341786389.1">
    <property type="nucleotide sequence ID" value="NZ_JAAOZC010000016.1"/>
</dbReference>
<gene>
    <name evidence="2" type="ORF">FHS31_003286</name>
</gene>
<accession>A0ABX0TZK3</accession>
<feature type="compositionally biased region" description="Polar residues" evidence="1">
    <location>
        <begin position="66"/>
        <end position="84"/>
    </location>
</feature>
<evidence type="ECO:0008006" key="4">
    <source>
        <dbReference type="Google" id="ProtNLM"/>
    </source>
</evidence>
<dbReference type="Proteomes" id="UP000727456">
    <property type="component" value="Unassembled WGS sequence"/>
</dbReference>
<sequence length="107" mass="11395">MNYPRLPFALSLSKGCPTLFKKNSASTSPARTGLGIGSLILLAACGKVQQLQPAAGRALPEKPATMPTQPTAQDLLTVPTQSRPGRSDELLNRSALRPDDKFDLPPQ</sequence>
<feature type="compositionally biased region" description="Basic and acidic residues" evidence="1">
    <location>
        <begin position="85"/>
        <end position="107"/>
    </location>
</feature>
<proteinExistence type="predicted"/>
<organism evidence="2 3">
    <name type="scientific">Sphingomonas vulcanisoli</name>
    <dbReference type="NCBI Taxonomy" id="1658060"/>
    <lineage>
        <taxon>Bacteria</taxon>
        <taxon>Pseudomonadati</taxon>
        <taxon>Pseudomonadota</taxon>
        <taxon>Alphaproteobacteria</taxon>
        <taxon>Sphingomonadales</taxon>
        <taxon>Sphingomonadaceae</taxon>
        <taxon>Sphingomonas</taxon>
    </lineage>
</organism>
<evidence type="ECO:0000313" key="3">
    <source>
        <dbReference type="Proteomes" id="UP000727456"/>
    </source>
</evidence>